<evidence type="ECO:0000313" key="3">
    <source>
        <dbReference type="Proteomes" id="UP000246410"/>
    </source>
</evidence>
<evidence type="ECO:0000256" key="1">
    <source>
        <dbReference type="SAM" id="Phobius"/>
    </source>
</evidence>
<comment type="caution">
    <text evidence="2">The sequence shown here is derived from an EMBL/GenBank/DDBJ whole genome shotgun (WGS) entry which is preliminary data.</text>
</comment>
<reference evidence="2 3" key="1">
    <citation type="submission" date="2018-05" db="EMBL/GenBank/DDBJ databases">
        <title>Genomic Encyclopedia of Type Strains, Phase IV (KMG-IV): sequencing the most valuable type-strain genomes for metagenomic binning, comparative biology and taxonomic classification.</title>
        <authorList>
            <person name="Goeker M."/>
        </authorList>
    </citation>
    <scope>NUCLEOTIDE SEQUENCE [LARGE SCALE GENOMIC DNA]</scope>
    <source>
        <strain evidence="2 3">DSM 44717</strain>
    </source>
</reference>
<sequence length="92" mass="9965">MTGWGLTGMLVVLYLLNASDKAVFGLIAQPLREDLDLSASQIGFTGSLFFLAFTVGGFLAGPINIRSAARVNRPSSRSTWRVTSAVDRCTRR</sequence>
<feature type="transmembrane region" description="Helical" evidence="1">
    <location>
        <begin position="42"/>
        <end position="63"/>
    </location>
</feature>
<evidence type="ECO:0000313" key="2">
    <source>
        <dbReference type="EMBL" id="PWV69955.1"/>
    </source>
</evidence>
<gene>
    <name evidence="2" type="ORF">DFR69_115183</name>
</gene>
<dbReference type="SUPFAM" id="SSF103473">
    <property type="entry name" value="MFS general substrate transporter"/>
    <property type="match status" value="1"/>
</dbReference>
<keyword evidence="1" id="KW-0472">Membrane</keyword>
<keyword evidence="1" id="KW-0812">Transmembrane</keyword>
<dbReference type="EMBL" id="QGTL01000015">
    <property type="protein sequence ID" value="PWV69955.1"/>
    <property type="molecule type" value="Genomic_DNA"/>
</dbReference>
<dbReference type="InterPro" id="IPR036259">
    <property type="entry name" value="MFS_trans_sf"/>
</dbReference>
<name>A0A317N3V6_9NOCA</name>
<keyword evidence="1" id="KW-1133">Transmembrane helix</keyword>
<proteinExistence type="predicted"/>
<dbReference type="RefSeq" id="WP_373867024.1">
    <property type="nucleotide sequence ID" value="NZ_QGTL01000015.1"/>
</dbReference>
<dbReference type="Proteomes" id="UP000246410">
    <property type="component" value="Unassembled WGS sequence"/>
</dbReference>
<dbReference type="AlphaFoldDB" id="A0A317N3V6"/>
<organism evidence="2 3">
    <name type="scientific">Nocardia neocaledoniensis</name>
    <dbReference type="NCBI Taxonomy" id="236511"/>
    <lineage>
        <taxon>Bacteria</taxon>
        <taxon>Bacillati</taxon>
        <taxon>Actinomycetota</taxon>
        <taxon>Actinomycetes</taxon>
        <taxon>Mycobacteriales</taxon>
        <taxon>Nocardiaceae</taxon>
        <taxon>Nocardia</taxon>
    </lineage>
</organism>
<keyword evidence="3" id="KW-1185">Reference proteome</keyword>
<protein>
    <recommendedName>
        <fullName evidence="4">MFS transporter</fullName>
    </recommendedName>
</protein>
<evidence type="ECO:0008006" key="4">
    <source>
        <dbReference type="Google" id="ProtNLM"/>
    </source>
</evidence>
<dbReference type="Gene3D" id="1.20.1250.20">
    <property type="entry name" value="MFS general substrate transporter like domains"/>
    <property type="match status" value="1"/>
</dbReference>
<accession>A0A317N3V6</accession>